<evidence type="ECO:0000256" key="5">
    <source>
        <dbReference type="ARBA" id="ARBA00022840"/>
    </source>
</evidence>
<accession>A0A7Z2YFT2</accession>
<dbReference type="CDD" id="cd03256">
    <property type="entry name" value="ABC_PhnC_transporter"/>
    <property type="match status" value="1"/>
</dbReference>
<dbReference type="PANTHER" id="PTHR43166:SF6">
    <property type="entry name" value="PHOSPHONATES IMPORT ATP-BINDING PROTEIN PHNC"/>
    <property type="match status" value="1"/>
</dbReference>
<feature type="domain" description="ABC transporter" evidence="8">
    <location>
        <begin position="3"/>
        <end position="247"/>
    </location>
</feature>
<keyword evidence="3" id="KW-1003">Cell membrane</keyword>
<evidence type="ECO:0000256" key="2">
    <source>
        <dbReference type="ARBA" id="ARBA00022448"/>
    </source>
</evidence>
<evidence type="ECO:0000256" key="7">
    <source>
        <dbReference type="ARBA" id="ARBA00023136"/>
    </source>
</evidence>
<dbReference type="Pfam" id="PF00005">
    <property type="entry name" value="ABC_tran"/>
    <property type="match status" value="1"/>
</dbReference>
<evidence type="ECO:0000256" key="4">
    <source>
        <dbReference type="ARBA" id="ARBA00022741"/>
    </source>
</evidence>
<dbReference type="GO" id="GO:0005524">
    <property type="term" value="F:ATP binding"/>
    <property type="evidence" value="ECO:0007669"/>
    <property type="project" value="UniProtKB-KW"/>
</dbReference>
<dbReference type="AlphaFoldDB" id="A0A7Z2YFT2"/>
<evidence type="ECO:0000313" key="9">
    <source>
        <dbReference type="EMBL" id="QIA65731.1"/>
    </source>
</evidence>
<keyword evidence="7" id="KW-0472">Membrane</keyword>
<dbReference type="NCBIfam" id="TIGR02315">
    <property type="entry name" value="ABC_phnC"/>
    <property type="match status" value="1"/>
</dbReference>
<proteinExistence type="predicted"/>
<dbReference type="InterPro" id="IPR012693">
    <property type="entry name" value="ABC_transpr_PhnC"/>
</dbReference>
<protein>
    <submittedName>
        <fullName evidence="9">Phosphonate ABC transporter ATP-binding protein</fullName>
    </submittedName>
</protein>
<dbReference type="SUPFAM" id="SSF52540">
    <property type="entry name" value="P-loop containing nucleoside triphosphate hydrolases"/>
    <property type="match status" value="1"/>
</dbReference>
<dbReference type="SMART" id="SM00382">
    <property type="entry name" value="AAA"/>
    <property type="match status" value="1"/>
</dbReference>
<keyword evidence="4" id="KW-0547">Nucleotide-binding</keyword>
<evidence type="ECO:0000256" key="3">
    <source>
        <dbReference type="ARBA" id="ARBA00022475"/>
    </source>
</evidence>
<dbReference type="InterPro" id="IPR050086">
    <property type="entry name" value="MetN_ABC_transporter-like"/>
</dbReference>
<evidence type="ECO:0000313" key="10">
    <source>
        <dbReference type="Proteomes" id="UP000464262"/>
    </source>
</evidence>
<reference evidence="9 10" key="1">
    <citation type="submission" date="2020-01" db="EMBL/GenBank/DDBJ databases">
        <title>Whole genome and functional gene identification of agarase of Vibrio HN897.</title>
        <authorList>
            <person name="Liu Y."/>
            <person name="Zhao Z."/>
        </authorList>
    </citation>
    <scope>NUCLEOTIDE SEQUENCE [LARGE SCALE GENOMIC DNA]</scope>
    <source>
        <strain evidence="9 10">HN897</strain>
    </source>
</reference>
<dbReference type="EMBL" id="CP047476">
    <property type="protein sequence ID" value="QIA65731.1"/>
    <property type="molecule type" value="Genomic_DNA"/>
</dbReference>
<dbReference type="InterPro" id="IPR017871">
    <property type="entry name" value="ABC_transporter-like_CS"/>
</dbReference>
<name>A0A7Z2YFT2_9VIBR</name>
<dbReference type="InterPro" id="IPR003593">
    <property type="entry name" value="AAA+_ATPase"/>
</dbReference>
<dbReference type="GO" id="GO:0015416">
    <property type="term" value="F:ABC-type phosphonate transporter activity"/>
    <property type="evidence" value="ECO:0007669"/>
    <property type="project" value="InterPro"/>
</dbReference>
<evidence type="ECO:0000256" key="6">
    <source>
        <dbReference type="ARBA" id="ARBA00022967"/>
    </source>
</evidence>
<dbReference type="PROSITE" id="PS00211">
    <property type="entry name" value="ABC_TRANSPORTER_1"/>
    <property type="match status" value="1"/>
</dbReference>
<dbReference type="Proteomes" id="UP000464262">
    <property type="component" value="Chromosome 2"/>
</dbReference>
<dbReference type="GO" id="GO:0016887">
    <property type="term" value="F:ATP hydrolysis activity"/>
    <property type="evidence" value="ECO:0007669"/>
    <property type="project" value="InterPro"/>
</dbReference>
<keyword evidence="10" id="KW-1185">Reference proteome</keyword>
<keyword evidence="2" id="KW-0813">Transport</keyword>
<comment type="subcellular location">
    <subcellularLocation>
        <location evidence="1">Cell inner membrane</location>
        <topology evidence="1">Peripheral membrane protein</topology>
    </subcellularLocation>
</comment>
<keyword evidence="6" id="KW-1278">Translocase</keyword>
<dbReference type="InterPro" id="IPR003439">
    <property type="entry name" value="ABC_transporter-like_ATP-bd"/>
</dbReference>
<dbReference type="RefSeq" id="WP_164650628.1">
    <property type="nucleotide sequence ID" value="NZ_CP047476.1"/>
</dbReference>
<keyword evidence="5 9" id="KW-0067">ATP-binding</keyword>
<dbReference type="InterPro" id="IPR027417">
    <property type="entry name" value="P-loop_NTPase"/>
</dbReference>
<dbReference type="PANTHER" id="PTHR43166">
    <property type="entry name" value="AMINO ACID IMPORT ATP-BINDING PROTEIN"/>
    <property type="match status" value="1"/>
</dbReference>
<gene>
    <name evidence="9" type="primary">phnC</name>
    <name evidence="9" type="ORF">GT360_19620</name>
</gene>
<evidence type="ECO:0000259" key="8">
    <source>
        <dbReference type="PROSITE" id="PS50893"/>
    </source>
</evidence>
<dbReference type="KEGG" id="vas:GT360_19620"/>
<sequence length="266" mass="29124">MRLDVVDLKKTYSDGTQALNGLSFSVEPGEGVIILGHNGCGKSTLMKCLTGIEPITSGKIVLDGTDLTNAPNRELRALRQRIGCVFQKFNMVGNLSVLQNVLFGMMGKKGYWSCNTLTASKADRHLAMDALDRVGLAHLAGKRTDTLSGGQQQRVAIARMLMQDAEVVFADEPVASLDPKAGHEVMELLWSVIKERNMSVICVLHQIEFAREFGERFVGLNSGQLMFDAASANISDQDIEQLYQIKNHVVSSQHEQSISQAQFSPA</sequence>
<organism evidence="9 10">
    <name type="scientific">Vibrio astriarenae</name>
    <dbReference type="NCBI Taxonomy" id="1481923"/>
    <lineage>
        <taxon>Bacteria</taxon>
        <taxon>Pseudomonadati</taxon>
        <taxon>Pseudomonadota</taxon>
        <taxon>Gammaproteobacteria</taxon>
        <taxon>Vibrionales</taxon>
        <taxon>Vibrionaceae</taxon>
        <taxon>Vibrio</taxon>
    </lineage>
</organism>
<dbReference type="Gene3D" id="3.40.50.300">
    <property type="entry name" value="P-loop containing nucleotide triphosphate hydrolases"/>
    <property type="match status" value="1"/>
</dbReference>
<dbReference type="GO" id="GO:0005886">
    <property type="term" value="C:plasma membrane"/>
    <property type="evidence" value="ECO:0007669"/>
    <property type="project" value="UniProtKB-SubCell"/>
</dbReference>
<evidence type="ECO:0000256" key="1">
    <source>
        <dbReference type="ARBA" id="ARBA00004417"/>
    </source>
</evidence>
<dbReference type="PROSITE" id="PS50893">
    <property type="entry name" value="ABC_TRANSPORTER_2"/>
    <property type="match status" value="1"/>
</dbReference>